<evidence type="ECO:0000256" key="3">
    <source>
        <dbReference type="ARBA" id="ARBA00004123"/>
    </source>
</evidence>
<evidence type="ECO:0000313" key="23">
    <source>
        <dbReference type="Proteomes" id="UP000694680"/>
    </source>
</evidence>
<dbReference type="PANTHER" id="PTHR11803">
    <property type="entry name" value="2-IMINOBUTANOATE/2-IMINOPROPANOATE DEAMINASE RIDA"/>
    <property type="match status" value="1"/>
</dbReference>
<keyword evidence="17" id="KW-0539">Nucleus</keyword>
<comment type="function">
    <text evidence="2">Catalyzes the hydrolytic deamination of enamine/imine intermediates that form during the course of normal metabolism. May facilitate the release of ammonia from these potentially toxic reactive metabolites, reducing their impact on cellular components. It may act on enamine/imine intermediates formed by several types of pyridoxal-5'-phosphate-dependent dehydratases including L-threonine dehydratase.</text>
</comment>
<gene>
    <name evidence="22" type="primary">rida</name>
</gene>
<evidence type="ECO:0000256" key="5">
    <source>
        <dbReference type="ARBA" id="ARBA00004275"/>
    </source>
</evidence>
<accession>A0A8C5GFD6</accession>
<evidence type="ECO:0000256" key="6">
    <source>
        <dbReference type="ARBA" id="ARBA00004496"/>
    </source>
</evidence>
<organism evidence="22 23">
    <name type="scientific">Gouania willdenowi</name>
    <name type="common">Blunt-snouted clingfish</name>
    <name type="synonym">Lepadogaster willdenowi</name>
    <dbReference type="NCBI Taxonomy" id="441366"/>
    <lineage>
        <taxon>Eukaryota</taxon>
        <taxon>Metazoa</taxon>
        <taxon>Chordata</taxon>
        <taxon>Craniata</taxon>
        <taxon>Vertebrata</taxon>
        <taxon>Euteleostomi</taxon>
        <taxon>Actinopterygii</taxon>
        <taxon>Neopterygii</taxon>
        <taxon>Teleostei</taxon>
        <taxon>Neoteleostei</taxon>
        <taxon>Acanthomorphata</taxon>
        <taxon>Ovalentaria</taxon>
        <taxon>Blenniimorphae</taxon>
        <taxon>Blenniiformes</taxon>
        <taxon>Gobiesocoidei</taxon>
        <taxon>Gobiesocidae</taxon>
        <taxon>Gobiesocinae</taxon>
        <taxon>Gouania</taxon>
    </lineage>
</organism>
<dbReference type="GO" id="GO:0120241">
    <property type="term" value="F:2-iminobutanoate/2-iminopropanoate deaminase"/>
    <property type="evidence" value="ECO:0007669"/>
    <property type="project" value="UniProtKB-EC"/>
</dbReference>
<dbReference type="CDD" id="cd00448">
    <property type="entry name" value="YjgF_YER057c_UK114_family"/>
    <property type="match status" value="1"/>
</dbReference>
<comment type="function">
    <text evidence="19">Also promotes endoribonucleolytic cleavage of some transcripts by promoting recruitment of the ribonuclease P/MRP complex. Acts by bridging YTHDF2 and the ribonuclease P/MRP complex. RIDA/HRSP12 binds to N6-methyladenosine (m6A)-containing mRNAs containing a 5'-GGUUC-3' motif: cooperative binding of RIDA/HRSP12 and YTHDF2 to such transcripts lead to recruitment of the ribonuclease P/MRP complex and subsequent endoribonucleolytic cleavage.</text>
</comment>
<dbReference type="GO" id="GO:0005634">
    <property type="term" value="C:nucleus"/>
    <property type="evidence" value="ECO:0007669"/>
    <property type="project" value="UniProtKB-SubCell"/>
</dbReference>
<evidence type="ECO:0000256" key="16">
    <source>
        <dbReference type="ARBA" id="ARBA00023140"/>
    </source>
</evidence>
<comment type="similarity">
    <text evidence="7">Belongs to the RutC family.</text>
</comment>
<dbReference type="Proteomes" id="UP000694680">
    <property type="component" value="Chromosome 16"/>
</dbReference>
<dbReference type="GO" id="GO:0005777">
    <property type="term" value="C:peroxisome"/>
    <property type="evidence" value="ECO:0007669"/>
    <property type="project" value="UniProtKB-SubCell"/>
</dbReference>
<dbReference type="NCBIfam" id="TIGR00004">
    <property type="entry name" value="Rid family detoxifying hydrolase"/>
    <property type="match status" value="1"/>
</dbReference>
<reference evidence="22" key="2">
    <citation type="submission" date="2025-08" db="UniProtKB">
        <authorList>
            <consortium name="Ensembl"/>
        </authorList>
    </citation>
    <scope>IDENTIFICATION</scope>
</reference>
<keyword evidence="11" id="KW-0378">Hydrolase</keyword>
<dbReference type="InterPro" id="IPR019897">
    <property type="entry name" value="RidA_CS"/>
</dbReference>
<keyword evidence="10" id="KW-0963">Cytoplasm</keyword>
<keyword evidence="23" id="KW-1185">Reference proteome</keyword>
<dbReference type="GO" id="GO:0003723">
    <property type="term" value="F:RNA binding"/>
    <property type="evidence" value="ECO:0007669"/>
    <property type="project" value="UniProtKB-KW"/>
</dbReference>
<evidence type="ECO:0000256" key="14">
    <source>
        <dbReference type="ARBA" id="ARBA00023098"/>
    </source>
</evidence>
<evidence type="ECO:0000313" key="22">
    <source>
        <dbReference type="Ensembl" id="ENSGWIP00000029541.1"/>
    </source>
</evidence>
<keyword evidence="14" id="KW-0443">Lipid metabolism</keyword>
<comment type="catalytic activity">
    <reaction evidence="21">
        <text>2-iminopropanoate + H2O = pyruvate + NH4(+)</text>
        <dbReference type="Rhea" id="RHEA:40671"/>
        <dbReference type="ChEBI" id="CHEBI:15361"/>
        <dbReference type="ChEBI" id="CHEBI:15377"/>
        <dbReference type="ChEBI" id="CHEBI:28938"/>
        <dbReference type="ChEBI" id="CHEBI:44400"/>
        <dbReference type="EC" id="3.5.99.10"/>
    </reaction>
</comment>
<keyword evidence="15" id="KW-0496">Mitochondrion</keyword>
<dbReference type="GO" id="GO:0010629">
    <property type="term" value="P:negative regulation of gene expression"/>
    <property type="evidence" value="ECO:0007669"/>
    <property type="project" value="UniProtKB-ARBA"/>
</dbReference>
<evidence type="ECO:0000256" key="1">
    <source>
        <dbReference type="ARBA" id="ARBA00000497"/>
    </source>
</evidence>
<dbReference type="GO" id="GO:0010608">
    <property type="term" value="P:post-transcriptional regulation of gene expression"/>
    <property type="evidence" value="ECO:0007669"/>
    <property type="project" value="UniProtKB-ARBA"/>
</dbReference>
<evidence type="ECO:0000256" key="21">
    <source>
        <dbReference type="ARBA" id="ARBA00047703"/>
    </source>
</evidence>
<evidence type="ECO:0000256" key="12">
    <source>
        <dbReference type="ARBA" id="ARBA00022884"/>
    </source>
</evidence>
<evidence type="ECO:0000256" key="19">
    <source>
        <dbReference type="ARBA" id="ARBA00045761"/>
    </source>
</evidence>
<comment type="subcellular location">
    <subcellularLocation>
        <location evidence="6">Cytoplasm</location>
    </subcellularLocation>
    <subcellularLocation>
        <location evidence="4">Mitochondrion</location>
    </subcellularLocation>
    <subcellularLocation>
        <location evidence="3">Nucleus</location>
    </subcellularLocation>
    <subcellularLocation>
        <location evidence="5">Peroxisome</location>
    </subcellularLocation>
</comment>
<dbReference type="GO" id="GO:0006629">
    <property type="term" value="P:lipid metabolic process"/>
    <property type="evidence" value="ECO:0007669"/>
    <property type="project" value="UniProtKB-KW"/>
</dbReference>
<dbReference type="PROSITE" id="PS01094">
    <property type="entry name" value="UPF0076"/>
    <property type="match status" value="1"/>
</dbReference>
<dbReference type="InterPro" id="IPR006056">
    <property type="entry name" value="RidA"/>
</dbReference>
<comment type="subunit">
    <text evidence="20">Homotrimer. Interacts with YTHDF2.</text>
</comment>
<evidence type="ECO:0000256" key="4">
    <source>
        <dbReference type="ARBA" id="ARBA00004173"/>
    </source>
</evidence>
<keyword evidence="12" id="KW-0694">RNA-binding</keyword>
<name>A0A8C5GFD6_GOUWI</name>
<dbReference type="GO" id="GO:0005739">
    <property type="term" value="C:mitochondrion"/>
    <property type="evidence" value="ECO:0007669"/>
    <property type="project" value="UniProtKB-SubCell"/>
</dbReference>
<proteinExistence type="inferred from homology"/>
<keyword evidence="13" id="KW-0007">Acetylation</keyword>
<evidence type="ECO:0000256" key="11">
    <source>
        <dbReference type="ARBA" id="ARBA00022801"/>
    </source>
</evidence>
<dbReference type="PANTHER" id="PTHR11803:SF39">
    <property type="entry name" value="2-IMINOBUTANOATE_2-IMINOPROPANOATE DEAMINASE"/>
    <property type="match status" value="1"/>
</dbReference>
<dbReference type="SUPFAM" id="SSF55298">
    <property type="entry name" value="YjgF-like"/>
    <property type="match status" value="1"/>
</dbReference>
<evidence type="ECO:0000256" key="17">
    <source>
        <dbReference type="ARBA" id="ARBA00023242"/>
    </source>
</evidence>
<reference evidence="22" key="3">
    <citation type="submission" date="2025-09" db="UniProtKB">
        <authorList>
            <consortium name="Ensembl"/>
        </authorList>
    </citation>
    <scope>IDENTIFICATION</scope>
</reference>
<dbReference type="AlphaFoldDB" id="A0A8C5GFD6"/>
<evidence type="ECO:0000256" key="10">
    <source>
        <dbReference type="ARBA" id="ARBA00022490"/>
    </source>
</evidence>
<dbReference type="InterPro" id="IPR035959">
    <property type="entry name" value="RutC-like_sf"/>
</dbReference>
<evidence type="ECO:0000256" key="8">
    <source>
        <dbReference type="ARBA" id="ARBA00013042"/>
    </source>
</evidence>
<dbReference type="Gene3D" id="3.30.1330.40">
    <property type="entry name" value="RutC-like"/>
    <property type="match status" value="1"/>
</dbReference>
<dbReference type="Ensembl" id="ENSGWIT00000032242.1">
    <property type="protein sequence ID" value="ENSGWIP00000029541.1"/>
    <property type="gene ID" value="ENSGWIG00000015436.1"/>
</dbReference>
<evidence type="ECO:0000256" key="13">
    <source>
        <dbReference type="ARBA" id="ARBA00022990"/>
    </source>
</evidence>
<evidence type="ECO:0000256" key="15">
    <source>
        <dbReference type="ARBA" id="ARBA00023128"/>
    </source>
</evidence>
<sequence>MAALVRRIINTAKAPAAIGPYSQAVVVDRTMYVSGQLGMDPGTGQLVEGGVQAQTKQALLNMGEILKAAGCTYANVVKTTVLLADMNDFTNVNDVYRQFFSTNFPARAAYQVAALPRGGLVEIEAVAVLGPLTDA</sequence>
<dbReference type="InterPro" id="IPR006175">
    <property type="entry name" value="YjgF/YER057c/UK114"/>
</dbReference>
<reference evidence="22" key="1">
    <citation type="submission" date="2020-06" db="EMBL/GenBank/DDBJ databases">
        <authorList>
            <consortium name="Wellcome Sanger Institute Data Sharing"/>
        </authorList>
    </citation>
    <scope>NUCLEOTIDE SEQUENCE [LARGE SCALE GENOMIC DNA]</scope>
</reference>
<evidence type="ECO:0000256" key="9">
    <source>
        <dbReference type="ARBA" id="ARBA00017859"/>
    </source>
</evidence>
<evidence type="ECO:0000256" key="2">
    <source>
        <dbReference type="ARBA" id="ARBA00002596"/>
    </source>
</evidence>
<dbReference type="FunFam" id="3.30.1330.40:FF:000008">
    <property type="entry name" value="ribonuclease UK114 isoform X2"/>
    <property type="match status" value="1"/>
</dbReference>
<protein>
    <recommendedName>
        <fullName evidence="9">2-iminobutanoate/2-iminopropanoate deaminase</fullName>
        <ecNumber evidence="8">3.5.99.10</ecNumber>
    </recommendedName>
    <alternativeName>
        <fullName evidence="18">Translation inhibitor L-PSP ribonuclease</fullName>
    </alternativeName>
</protein>
<comment type="catalytic activity">
    <reaction evidence="1">
        <text>2-iminobutanoate + H2O = 2-oxobutanoate + NH4(+)</text>
        <dbReference type="Rhea" id="RHEA:39975"/>
        <dbReference type="ChEBI" id="CHEBI:15377"/>
        <dbReference type="ChEBI" id="CHEBI:16763"/>
        <dbReference type="ChEBI" id="CHEBI:28938"/>
        <dbReference type="ChEBI" id="CHEBI:76545"/>
        <dbReference type="EC" id="3.5.99.10"/>
    </reaction>
</comment>
<evidence type="ECO:0000256" key="18">
    <source>
        <dbReference type="ARBA" id="ARBA00031764"/>
    </source>
</evidence>
<keyword evidence="16" id="KW-0576">Peroxisome</keyword>
<dbReference type="OrthoDB" id="309640at2759"/>
<dbReference type="GO" id="GO:0005829">
    <property type="term" value="C:cytosol"/>
    <property type="evidence" value="ECO:0007669"/>
    <property type="project" value="TreeGrafter"/>
</dbReference>
<evidence type="ECO:0000256" key="20">
    <source>
        <dbReference type="ARBA" id="ARBA00047021"/>
    </source>
</evidence>
<dbReference type="GO" id="GO:0080090">
    <property type="term" value="P:regulation of primary metabolic process"/>
    <property type="evidence" value="ECO:0007669"/>
    <property type="project" value="UniProtKB-ARBA"/>
</dbReference>
<dbReference type="Pfam" id="PF01042">
    <property type="entry name" value="Ribonuc_L-PSP"/>
    <property type="match status" value="1"/>
</dbReference>
<evidence type="ECO:0000256" key="7">
    <source>
        <dbReference type="ARBA" id="ARBA00010552"/>
    </source>
</evidence>
<dbReference type="EC" id="3.5.99.10" evidence="8"/>